<dbReference type="InterPro" id="IPR001296">
    <property type="entry name" value="Glyco_trans_1"/>
</dbReference>
<sequence>MNFHPDETRDEASLKRVLASAFAADPEAPSRYQELRDRDAHQSARLAEVERQLASLQAKNTDLTRRLGTAHGSLKAYRKESARLKADLKRVRGSRSYRLGKRIADPLGTRWGRAAQKTAGDPATKPDTATAPPPASQGAVSTAPDNVASAPRPPLTSESDTPLRLAEYTFEELKDWLEREPSTDSLKAVLSRGWFQEGLVSDLARLLERHAEVAGELTGTDAILPRRILGGDRVDQHGIGVPPRAHGAAHLPERGRIMYCAHSTPVFNTNGYSIRTHGMATGLLASGEDVCVVGRPGYPWDSSIDTAKPDRVRQSEQLDGVTYVHLPASPIDATAFDHYVLEAADAFVREARLLRPSLVHAASNFRTALPALIAARRLGLPFVYEVRGLWEITEASTKEGWEQTERYAQHVEMETLVATEADAVLAITEETRQELVRRGVPAKKISLAPNAVDTDVYLPLPTDAAYAREQGIHTDRPVIGFTGSMVDYEGLSVLLDAVALLARQEDPDAAARFQVVLAGSGAAEASLKARAQELGLTDRVLFLGRLPQAQIPRLLSTIDIMPLPRLSLPVTEMVSPLKPLEALSAGKALVLSDVSPHRIFAGDHQDRALLVPPGDAEALARALQELVTDKDRRLGLGRAGRLWCLDHRTWTHVAPEVAKAHQRAQQNHDDAVNMVESRTLPSLRVGLVADEFTTTTLQASVHVTPLGRATWHEQLPGLDLVFIESAWEGNAGQWHRGVGQYEPEEHQDIVDLLAAARELGIPSVFWNKEDPVHFNRFVGTASLCDHIFTTDAGRIPAYLEHGEPTLRTVSALPFYAQPRIHNPLPTDRPFEPTVAYAGTYYGDRYAQRSRELAALLAAALPHGLTIFDRQADNPDSPYHFPPRFVRHVRGSLPYAEVLKSYKSHLANLNVNSVANSPSMFSRRVVEVAASGGVVLSGPGRGVSETFGSAIPTAADPAVWGAHLSTWADDPQERLREAWLQLRAVLRSHTADTALTIVARTAGLAVTGPTLPSYAVVLDSPHAQAGVGDLVESLLAQSVLPVQVVLGEGHGSSADLLEATGVEVVASPSDVTADWVGVLDHVRPRTWFEDLLLATRFGDWDALEAGSDARLHPADPIAEPTDRPETRWDLVSRKDAHDSPALGQALTGAGRAGLHLLTPLPAAQPATDRGDESVAVSERHTETRVVVAGHDLKFAGGLIDALRASGAQVDLDVWDNHTQHDEERSLALLAQADTVFCEWGLGNLEWYSHRVRPGQRLVTRVHLQELDRPYLARTEHANVDAYVFVGELIRESAIRGHGVPRERSLVIPNGVPVDALALPKTADAHRTIGLVGILPERKRLDLALDIVEGLQKRGEDYTLRVKGKLPADLPWMKDRPDELAWFDAQFARIDRLNAARPGAVVLDGHGDDMAQWYRHIGVALSVSDFESFHLTIADGAASGALPAVLAWDGSDLIYPRDWLSASTDQIVERVLNASRDPEPIQAVVRERFDAADVFRRLATIALG</sequence>
<dbReference type="Pfam" id="PF13524">
    <property type="entry name" value="Glyco_trans_1_2"/>
    <property type="match status" value="1"/>
</dbReference>
<keyword evidence="3" id="KW-0175">Coiled coil</keyword>
<dbReference type="CDD" id="cd03794">
    <property type="entry name" value="GT4_WbuB-like"/>
    <property type="match status" value="1"/>
</dbReference>
<dbReference type="PANTHER" id="PTHR12526">
    <property type="entry name" value="GLYCOSYLTRANSFERASE"/>
    <property type="match status" value="1"/>
</dbReference>
<feature type="coiled-coil region" evidence="3">
    <location>
        <begin position="32"/>
        <end position="94"/>
    </location>
</feature>
<dbReference type="RefSeq" id="WP_252592899.1">
    <property type="nucleotide sequence ID" value="NZ_CP099489.1"/>
</dbReference>
<reference evidence="8" key="1">
    <citation type="submission" date="2022-06" db="EMBL/GenBank/DDBJ databases">
        <title>Ornithinimicrobium HY1793.</title>
        <authorList>
            <person name="Huang Y."/>
        </authorList>
    </citation>
    <scope>NUCLEOTIDE SEQUENCE</scope>
    <source>
        <strain evidence="8">HY1793</strain>
    </source>
</reference>
<feature type="compositionally biased region" description="Low complexity" evidence="4">
    <location>
        <begin position="118"/>
        <end position="130"/>
    </location>
</feature>
<dbReference type="Pfam" id="PF13579">
    <property type="entry name" value="Glyco_trans_4_4"/>
    <property type="match status" value="1"/>
</dbReference>
<accession>A0ABY4YSQ4</accession>
<keyword evidence="2 8" id="KW-0808">Transferase</keyword>
<evidence type="ECO:0000256" key="3">
    <source>
        <dbReference type="SAM" id="Coils"/>
    </source>
</evidence>
<dbReference type="SUPFAM" id="SSF53756">
    <property type="entry name" value="UDP-Glycosyltransferase/glycogen phosphorylase"/>
    <property type="match status" value="2"/>
</dbReference>
<dbReference type="GO" id="GO:0016757">
    <property type="term" value="F:glycosyltransferase activity"/>
    <property type="evidence" value="ECO:0007669"/>
    <property type="project" value="UniProtKB-KW"/>
</dbReference>
<evidence type="ECO:0000259" key="7">
    <source>
        <dbReference type="Pfam" id="PF13579"/>
    </source>
</evidence>
<feature type="domain" description="Glycosyl transferase family 1" evidence="5">
    <location>
        <begin position="468"/>
        <end position="642"/>
    </location>
</feature>
<evidence type="ECO:0000256" key="4">
    <source>
        <dbReference type="SAM" id="MobiDB-lite"/>
    </source>
</evidence>
<dbReference type="EC" id="2.4.-.-" evidence="8"/>
<name>A0ABY4YSQ4_9MICO</name>
<feature type="domain" description="Spore protein YkvP/CgeB glycosyl transferase-like" evidence="6">
    <location>
        <begin position="885"/>
        <end position="992"/>
    </location>
</feature>
<evidence type="ECO:0000259" key="5">
    <source>
        <dbReference type="Pfam" id="PF00534"/>
    </source>
</evidence>
<feature type="region of interest" description="Disordered" evidence="4">
    <location>
        <begin position="108"/>
        <end position="163"/>
    </location>
</feature>
<proteinExistence type="predicted"/>
<evidence type="ECO:0000313" key="8">
    <source>
        <dbReference type="EMBL" id="USQ79795.1"/>
    </source>
</evidence>
<evidence type="ECO:0000259" key="6">
    <source>
        <dbReference type="Pfam" id="PF13524"/>
    </source>
</evidence>
<dbReference type="PANTHER" id="PTHR12526:SF638">
    <property type="entry name" value="SPORE COAT PROTEIN SA"/>
    <property type="match status" value="1"/>
</dbReference>
<dbReference type="InterPro" id="IPR055259">
    <property type="entry name" value="YkvP/CgeB_Glyco_trans-like"/>
</dbReference>
<protein>
    <submittedName>
        <fullName evidence="8">Glycosyltransferase</fullName>
        <ecNumber evidence="8">2.4.-.-</ecNumber>
    </submittedName>
</protein>
<dbReference type="InterPro" id="IPR028098">
    <property type="entry name" value="Glyco_trans_4-like_N"/>
</dbReference>
<evidence type="ECO:0000256" key="1">
    <source>
        <dbReference type="ARBA" id="ARBA00022676"/>
    </source>
</evidence>
<evidence type="ECO:0000256" key="2">
    <source>
        <dbReference type="ARBA" id="ARBA00022679"/>
    </source>
</evidence>
<organism evidence="8 9">
    <name type="scientific">Ornithinimicrobium faecis</name>
    <dbReference type="NCBI Taxonomy" id="2934158"/>
    <lineage>
        <taxon>Bacteria</taxon>
        <taxon>Bacillati</taxon>
        <taxon>Actinomycetota</taxon>
        <taxon>Actinomycetes</taxon>
        <taxon>Micrococcales</taxon>
        <taxon>Ornithinimicrobiaceae</taxon>
        <taxon>Ornithinimicrobium</taxon>
    </lineage>
</organism>
<feature type="domain" description="Glycosyltransferase subfamily 4-like N-terminal" evidence="7">
    <location>
        <begin position="271"/>
        <end position="450"/>
    </location>
</feature>
<dbReference type="Proteomes" id="UP001056455">
    <property type="component" value="Chromosome"/>
</dbReference>
<dbReference type="Gene3D" id="3.40.50.2000">
    <property type="entry name" value="Glycogen Phosphorylase B"/>
    <property type="match status" value="3"/>
</dbReference>
<gene>
    <name evidence="8" type="ORF">NF556_19760</name>
</gene>
<evidence type="ECO:0000313" key="9">
    <source>
        <dbReference type="Proteomes" id="UP001056455"/>
    </source>
</evidence>
<dbReference type="EMBL" id="CP099489">
    <property type="protein sequence ID" value="USQ79795.1"/>
    <property type="molecule type" value="Genomic_DNA"/>
</dbReference>
<keyword evidence="9" id="KW-1185">Reference proteome</keyword>
<keyword evidence="1 8" id="KW-0328">Glycosyltransferase</keyword>
<dbReference type="Pfam" id="PF00534">
    <property type="entry name" value="Glycos_transf_1"/>
    <property type="match status" value="1"/>
</dbReference>